<sequence>MPEEYCVLQKLNHQNVMRLCGTVESCRKDLIGLVFEYLPNGALANLPRTTLFDCEQSLGLTNDLLSGVHYLHQSGVIHRDINPNNLLLTKTGRLKITDFSVSIHCNGKHDIMLTGTIGTPAYLAPECVCESGKPYYGKPVDVWATGMAIYWIWTKETYFNRPDKFQIYRAICEETVHIGSKAIPPEVAQLLRRMFQKDPVNRSPISDLVKK</sequence>
<name>A0A504YLC5_FASGI</name>
<dbReference type="Gene3D" id="1.10.510.10">
    <property type="entry name" value="Transferase(Phosphotransferase) domain 1"/>
    <property type="match status" value="1"/>
</dbReference>
<evidence type="ECO:0000259" key="6">
    <source>
        <dbReference type="PROSITE" id="PS50011"/>
    </source>
</evidence>
<evidence type="ECO:0000313" key="8">
    <source>
        <dbReference type="Proteomes" id="UP000316759"/>
    </source>
</evidence>
<evidence type="ECO:0000256" key="2">
    <source>
        <dbReference type="ARBA" id="ARBA00022679"/>
    </source>
</evidence>
<keyword evidence="3" id="KW-0547">Nucleotide-binding</keyword>
<evidence type="ECO:0000256" key="5">
    <source>
        <dbReference type="ARBA" id="ARBA00022840"/>
    </source>
</evidence>
<dbReference type="GO" id="GO:0005634">
    <property type="term" value="C:nucleus"/>
    <property type="evidence" value="ECO:0007669"/>
    <property type="project" value="TreeGrafter"/>
</dbReference>
<protein>
    <recommendedName>
        <fullName evidence="6">Protein kinase domain-containing protein</fullName>
    </recommendedName>
</protein>
<keyword evidence="1" id="KW-0723">Serine/threonine-protein kinase</keyword>
<dbReference type="PANTHER" id="PTHR24345">
    <property type="entry name" value="SERINE/THREONINE-PROTEIN KINASE PLK"/>
    <property type="match status" value="1"/>
</dbReference>
<keyword evidence="8" id="KW-1185">Reference proteome</keyword>
<keyword evidence="4" id="KW-0418">Kinase</keyword>
<proteinExistence type="predicted"/>
<dbReference type="GO" id="GO:0005524">
    <property type="term" value="F:ATP binding"/>
    <property type="evidence" value="ECO:0007669"/>
    <property type="project" value="UniProtKB-KW"/>
</dbReference>
<organism evidence="7 8">
    <name type="scientific">Fasciola gigantica</name>
    <name type="common">Giant liver fluke</name>
    <dbReference type="NCBI Taxonomy" id="46835"/>
    <lineage>
        <taxon>Eukaryota</taxon>
        <taxon>Metazoa</taxon>
        <taxon>Spiralia</taxon>
        <taxon>Lophotrochozoa</taxon>
        <taxon>Platyhelminthes</taxon>
        <taxon>Trematoda</taxon>
        <taxon>Digenea</taxon>
        <taxon>Plagiorchiida</taxon>
        <taxon>Echinostomata</taxon>
        <taxon>Echinostomatoidea</taxon>
        <taxon>Fasciolidae</taxon>
        <taxon>Fasciola</taxon>
    </lineage>
</organism>
<keyword evidence="2" id="KW-0808">Transferase</keyword>
<accession>A0A504YLC5</accession>
<dbReference type="PANTHER" id="PTHR24345:SF0">
    <property type="entry name" value="CELL CYCLE SERINE_THREONINE-PROTEIN KINASE CDC5_MSD2"/>
    <property type="match status" value="1"/>
</dbReference>
<evidence type="ECO:0000256" key="1">
    <source>
        <dbReference type="ARBA" id="ARBA00022527"/>
    </source>
</evidence>
<dbReference type="Proteomes" id="UP000316759">
    <property type="component" value="Unassembled WGS sequence"/>
</dbReference>
<dbReference type="PROSITE" id="PS50011">
    <property type="entry name" value="PROTEIN_KINASE_DOM"/>
    <property type="match status" value="1"/>
</dbReference>
<dbReference type="SUPFAM" id="SSF56112">
    <property type="entry name" value="Protein kinase-like (PK-like)"/>
    <property type="match status" value="1"/>
</dbReference>
<evidence type="ECO:0000313" key="7">
    <source>
        <dbReference type="EMBL" id="TPP61166.1"/>
    </source>
</evidence>
<evidence type="ECO:0000256" key="4">
    <source>
        <dbReference type="ARBA" id="ARBA00022777"/>
    </source>
</evidence>
<dbReference type="GO" id="GO:0004674">
    <property type="term" value="F:protein serine/threonine kinase activity"/>
    <property type="evidence" value="ECO:0007669"/>
    <property type="project" value="UniProtKB-KW"/>
</dbReference>
<dbReference type="EMBL" id="SUNJ01008530">
    <property type="protein sequence ID" value="TPP61166.1"/>
    <property type="molecule type" value="Genomic_DNA"/>
</dbReference>
<reference evidence="7 8" key="1">
    <citation type="submission" date="2019-04" db="EMBL/GenBank/DDBJ databases">
        <title>Annotation for the trematode Fasciola gigantica.</title>
        <authorList>
            <person name="Choi Y.-J."/>
        </authorList>
    </citation>
    <scope>NUCLEOTIDE SEQUENCE [LARGE SCALE GENOMIC DNA]</scope>
    <source>
        <strain evidence="7">Uganda_cow_1</strain>
    </source>
</reference>
<dbReference type="AlphaFoldDB" id="A0A504YLC5"/>
<gene>
    <name evidence="7" type="ORF">FGIG_06634</name>
</gene>
<dbReference type="InterPro" id="IPR000719">
    <property type="entry name" value="Prot_kinase_dom"/>
</dbReference>
<evidence type="ECO:0000256" key="3">
    <source>
        <dbReference type="ARBA" id="ARBA00022741"/>
    </source>
</evidence>
<comment type="caution">
    <text evidence="7">The sequence shown here is derived from an EMBL/GenBank/DDBJ whole genome shotgun (WGS) entry which is preliminary data.</text>
</comment>
<dbReference type="Pfam" id="PF00069">
    <property type="entry name" value="Pkinase"/>
    <property type="match status" value="1"/>
</dbReference>
<dbReference type="InterPro" id="IPR011009">
    <property type="entry name" value="Kinase-like_dom_sf"/>
</dbReference>
<dbReference type="OrthoDB" id="68483at2759"/>
<dbReference type="STRING" id="46835.A0A504YLC5"/>
<keyword evidence="5" id="KW-0067">ATP-binding</keyword>
<feature type="domain" description="Protein kinase" evidence="6">
    <location>
        <begin position="1"/>
        <end position="211"/>
    </location>
</feature>